<dbReference type="GO" id="GO:0052816">
    <property type="term" value="F:long-chain fatty acyl-CoA hydrolase activity"/>
    <property type="evidence" value="ECO:0007669"/>
    <property type="project" value="TreeGrafter"/>
</dbReference>
<dbReference type="KEGG" id="acx:Achr_10780"/>
<dbReference type="CDD" id="cd03442">
    <property type="entry name" value="BFIT_BACH"/>
    <property type="match status" value="1"/>
</dbReference>
<dbReference type="InterPro" id="IPR029069">
    <property type="entry name" value="HotDog_dom_sf"/>
</dbReference>
<dbReference type="InterPro" id="IPR033120">
    <property type="entry name" value="HOTDOG_ACOT"/>
</dbReference>
<dbReference type="AlphaFoldDB" id="A0A0C4WK93"/>
<keyword evidence="6" id="KW-1185">Reference proteome</keyword>
<gene>
    <name evidence="5" type="ORF">Achr_10780</name>
</gene>
<dbReference type="GO" id="GO:0005829">
    <property type="term" value="C:cytosol"/>
    <property type="evidence" value="ECO:0007669"/>
    <property type="project" value="TreeGrafter"/>
</dbReference>
<dbReference type="PANTHER" id="PTHR11049:SF24">
    <property type="entry name" value="CYTOSOLIC ACYL COENZYME A THIOESTER HYDROLASE"/>
    <property type="match status" value="1"/>
</dbReference>
<evidence type="ECO:0000256" key="3">
    <source>
        <dbReference type="PROSITE-ProRule" id="PRU01106"/>
    </source>
</evidence>
<dbReference type="SUPFAM" id="SSF54637">
    <property type="entry name" value="Thioesterase/thiol ester dehydrase-isomerase"/>
    <property type="match status" value="1"/>
</dbReference>
<dbReference type="RefSeq" id="WP_039802527.1">
    <property type="nucleotide sequence ID" value="NZ_CP010415.1"/>
</dbReference>
<accession>A0A0C4WK93</accession>
<dbReference type="EMBL" id="CP010415">
    <property type="protein sequence ID" value="AJE20559.1"/>
    <property type="molecule type" value="Genomic_DNA"/>
</dbReference>
<evidence type="ECO:0000313" key="6">
    <source>
        <dbReference type="Proteomes" id="UP000068210"/>
    </source>
</evidence>
<reference evidence="5 6" key="1">
    <citation type="journal article" date="2015" name="PLoS ONE">
        <title>Azotobacter Genomes: The Genome of Azotobacter chroococcum NCIMB 8003 (ATCC 4412).</title>
        <authorList>
            <person name="Robson R.L."/>
            <person name="Jones R."/>
            <person name="Robson R.M."/>
            <person name="Schwartz A."/>
            <person name="Richardson T.H."/>
        </authorList>
    </citation>
    <scope>NUCLEOTIDE SEQUENCE [LARGE SCALE GENOMIC DNA]</scope>
    <source>
        <strain evidence="5 6">NCIMB 8003</strain>
    </source>
</reference>
<evidence type="ECO:0000256" key="2">
    <source>
        <dbReference type="ARBA" id="ARBA00022801"/>
    </source>
</evidence>
<dbReference type="PROSITE" id="PS51770">
    <property type="entry name" value="HOTDOG_ACOT"/>
    <property type="match status" value="1"/>
</dbReference>
<dbReference type="PANTHER" id="PTHR11049">
    <property type="entry name" value="ACYL COENZYME A THIOESTER HYDROLASE"/>
    <property type="match status" value="1"/>
</dbReference>
<dbReference type="InterPro" id="IPR040170">
    <property type="entry name" value="Cytosol_ACT"/>
</dbReference>
<dbReference type="STRING" id="1328314.Achr_10780"/>
<dbReference type="Pfam" id="PF03061">
    <property type="entry name" value="4HBT"/>
    <property type="match status" value="1"/>
</dbReference>
<keyword evidence="2 3" id="KW-0378">Hydrolase</keyword>
<protein>
    <submittedName>
        <fullName evidence="5">Acyl-CoA thioester hydrolase-like protein</fullName>
    </submittedName>
</protein>
<dbReference type="Gene3D" id="3.10.129.10">
    <property type="entry name" value="Hotdog Thioesterase"/>
    <property type="match status" value="1"/>
</dbReference>
<dbReference type="HOGENOM" id="CLU_2204637_0_0_6"/>
<evidence type="ECO:0000313" key="5">
    <source>
        <dbReference type="EMBL" id="AJE20559.1"/>
    </source>
</evidence>
<dbReference type="GO" id="GO:0006637">
    <property type="term" value="P:acyl-CoA metabolic process"/>
    <property type="evidence" value="ECO:0007669"/>
    <property type="project" value="TreeGrafter"/>
</dbReference>
<proteinExistence type="inferred from homology"/>
<dbReference type="Proteomes" id="UP000068210">
    <property type="component" value="Chromosome"/>
</dbReference>
<organism evidence="5 6">
    <name type="scientific">Azotobacter chroococcum NCIMB 8003</name>
    <dbReference type="NCBI Taxonomy" id="1328314"/>
    <lineage>
        <taxon>Bacteria</taxon>
        <taxon>Pseudomonadati</taxon>
        <taxon>Pseudomonadota</taxon>
        <taxon>Gammaproteobacteria</taxon>
        <taxon>Pseudomonadales</taxon>
        <taxon>Pseudomonadaceae</taxon>
        <taxon>Azotobacter</taxon>
    </lineage>
</organism>
<sequence length="107" mass="12054">MTSREQEIQRRIASSKIGISKAVFPFITNHHTLFGDTALGWMDEISFIPATRFCRLSIVTVSSDRVDFKHPIPGGSITGIFRFVAIDEDRRRRAILADFPMEKGEAA</sequence>
<evidence type="ECO:0000259" key="4">
    <source>
        <dbReference type="PROSITE" id="PS51770"/>
    </source>
</evidence>
<comment type="similarity">
    <text evidence="1">Belongs to the acyl coenzyme A hydrolase family.</text>
</comment>
<dbReference type="InterPro" id="IPR006683">
    <property type="entry name" value="Thioestr_dom"/>
</dbReference>
<name>A0A0C4WK93_9GAMM</name>
<feature type="domain" description="HotDog ACOT-type" evidence="4">
    <location>
        <begin position="13"/>
        <end position="107"/>
    </location>
</feature>
<dbReference type="GO" id="GO:0009062">
    <property type="term" value="P:fatty acid catabolic process"/>
    <property type="evidence" value="ECO:0007669"/>
    <property type="project" value="TreeGrafter"/>
</dbReference>
<evidence type="ECO:0000256" key="1">
    <source>
        <dbReference type="ARBA" id="ARBA00010458"/>
    </source>
</evidence>